<name>A0A645JC34_9ZZZZ</name>
<dbReference type="EMBL" id="VSSQ01136339">
    <property type="protein sequence ID" value="MPN60712.1"/>
    <property type="molecule type" value="Genomic_DNA"/>
</dbReference>
<organism evidence="1">
    <name type="scientific">bioreactor metagenome</name>
    <dbReference type="NCBI Taxonomy" id="1076179"/>
    <lineage>
        <taxon>unclassified sequences</taxon>
        <taxon>metagenomes</taxon>
        <taxon>ecological metagenomes</taxon>
    </lineage>
</organism>
<accession>A0A645JC34</accession>
<proteinExistence type="predicted"/>
<reference evidence="1" key="1">
    <citation type="submission" date="2019-08" db="EMBL/GenBank/DDBJ databases">
        <authorList>
            <person name="Kucharzyk K."/>
            <person name="Murdoch R.W."/>
            <person name="Higgins S."/>
            <person name="Loffler F."/>
        </authorList>
    </citation>
    <scope>NUCLEOTIDE SEQUENCE</scope>
</reference>
<comment type="caution">
    <text evidence="1">The sequence shown here is derived from an EMBL/GenBank/DDBJ whole genome shotgun (WGS) entry which is preliminary data.</text>
</comment>
<evidence type="ECO:0000313" key="1">
    <source>
        <dbReference type="EMBL" id="MPN60712.1"/>
    </source>
</evidence>
<gene>
    <name evidence="1" type="ORF">SDC9_208443</name>
</gene>
<dbReference type="AlphaFoldDB" id="A0A645JC34"/>
<protein>
    <submittedName>
        <fullName evidence="1">Uncharacterized protein</fullName>
    </submittedName>
</protein>
<sequence length="84" mass="9454">MCAADVPARHEKIIYVSGIQTTIRHGIRINPPVYSLCFKFITRKTFGIQGIGKMQINTPGGGERSIFMRHILVQIILCQNIITQ</sequence>